<dbReference type="InterPro" id="IPR024867">
    <property type="entry name" value="NFRKB"/>
</dbReference>
<organism evidence="5 6">
    <name type="scientific">Salix dunnii</name>
    <dbReference type="NCBI Taxonomy" id="1413687"/>
    <lineage>
        <taxon>Eukaryota</taxon>
        <taxon>Viridiplantae</taxon>
        <taxon>Streptophyta</taxon>
        <taxon>Embryophyta</taxon>
        <taxon>Tracheophyta</taxon>
        <taxon>Spermatophyta</taxon>
        <taxon>Magnoliopsida</taxon>
        <taxon>eudicotyledons</taxon>
        <taxon>Gunneridae</taxon>
        <taxon>Pentapetalae</taxon>
        <taxon>rosids</taxon>
        <taxon>fabids</taxon>
        <taxon>Malpighiales</taxon>
        <taxon>Salicaceae</taxon>
        <taxon>Saliceae</taxon>
        <taxon>Salix</taxon>
    </lineage>
</organism>
<feature type="compositionally biased region" description="Basic and acidic residues" evidence="3">
    <location>
        <begin position="539"/>
        <end position="548"/>
    </location>
</feature>
<dbReference type="GO" id="GO:0031011">
    <property type="term" value="C:Ino80 complex"/>
    <property type="evidence" value="ECO:0007669"/>
    <property type="project" value="InterPro"/>
</dbReference>
<proteinExistence type="predicted"/>
<dbReference type="OrthoDB" id="70874at2759"/>
<keyword evidence="2" id="KW-0539">Nucleus</keyword>
<feature type="region of interest" description="Disordered" evidence="3">
    <location>
        <begin position="1390"/>
        <end position="1414"/>
    </location>
</feature>
<dbReference type="Pfam" id="PF25793">
    <property type="entry name" value="WHD_2nd_NFRKB"/>
    <property type="match status" value="1"/>
</dbReference>
<dbReference type="EMBL" id="JADGMS010000016">
    <property type="protein sequence ID" value="KAF9665473.1"/>
    <property type="molecule type" value="Genomic_DNA"/>
</dbReference>
<feature type="region of interest" description="Disordered" evidence="3">
    <location>
        <begin position="688"/>
        <end position="768"/>
    </location>
</feature>
<dbReference type="InterPro" id="IPR057748">
    <property type="entry name" value="NFRKB_WH_2"/>
</dbReference>
<feature type="region of interest" description="Disordered" evidence="3">
    <location>
        <begin position="1314"/>
        <end position="1336"/>
    </location>
</feature>
<feature type="region of interest" description="Disordered" evidence="3">
    <location>
        <begin position="532"/>
        <end position="640"/>
    </location>
</feature>
<feature type="compositionally biased region" description="Acidic residues" evidence="3">
    <location>
        <begin position="45"/>
        <end position="79"/>
    </location>
</feature>
<feature type="compositionally biased region" description="Acidic residues" evidence="3">
    <location>
        <begin position="603"/>
        <end position="628"/>
    </location>
</feature>
<dbReference type="InterPro" id="IPR044867">
    <property type="entry name" value="DEUBAD_dom"/>
</dbReference>
<feature type="region of interest" description="Disordered" evidence="3">
    <location>
        <begin position="314"/>
        <end position="352"/>
    </location>
</feature>
<feature type="region of interest" description="Disordered" evidence="3">
    <location>
        <begin position="1273"/>
        <end position="1300"/>
    </location>
</feature>
<dbReference type="PANTHER" id="PTHR13052">
    <property type="entry name" value="NFRKB-RELATED"/>
    <property type="match status" value="1"/>
</dbReference>
<dbReference type="PROSITE" id="PS51916">
    <property type="entry name" value="DEUBAD"/>
    <property type="match status" value="1"/>
</dbReference>
<evidence type="ECO:0000256" key="2">
    <source>
        <dbReference type="ARBA" id="ARBA00023242"/>
    </source>
</evidence>
<name>A0A835J8H0_9ROSI</name>
<sequence>MAIEKNNFKLSNRFDAELSPNSRDTSMSSDEDEDDLLHQQRIKFDEEEEEEEEVEDAVDVGVEEDDDDEFDDADSGAGSDDFDLLELGETGAEFCQFGNLTCSVPFELYDLPGLEDILSVDVWNDVLTEDDKFSLTKYLPDVDQDTFMRTLKELLEGGNFHFGSPLNKLFQMLKGGLCEPRVALYRDGLNSFQQRQHYHLLRKHQNSMVSHLCQIRDAWLDCKGYSIDEKLRVWNIMKSQKSLMYENVEGELESGSSDKGESGDGFWGKRVKDKKSASKYDRNSAYQVGSNLGFSSPVSLEVVKYGKQNPKGILKSAGSKDLPTRDVLGQSPSVNHGLGMTSRPRRSALTVSHQNKLAGYDSGDALRLRDKTRTDNDDVEYAMYGMGVQRSRNMTLGGMVKSRVPKVGTKHEFLRSDGSAADSFMDLPFSSNNDLLAYGRNKNANQLSEAKLFASNLGNTRTKSESSKKSKYAEIFSQFAVPDQMKYLKGRALQRKGNRVDLSNHAEPTWHSKNQGQVFSVDSTNKVNDWNMRSKKWRKERESPDRNFKAYRASSPQVNDRMVLSEVKAKPSREKMRGNVTQNGGPDKGALKGNRIYRKGEETETDSSEQYDDDDDDDEEEEEEEEEDRNPLMRSKSAYPIGISEGYRSSFLKSSLDAKKASIKKDALENELAFNGVTQFSKKAAGFAEPGYSSKAKQKGKMQESRSSSARVLEDSSPIGYAKLKDDNDRNQIHRSGKIGQLRVESGERLRRTSLKAHHSDRKQKGEVSHEYIVDDEDELLETQLMSDESALGRFRKKGQSMETYVHGQSDRSEASLLVCNSATKKRKGKYEVIDMAGRDEDSYRQSSSVQQQIDDSVSLKKKGKRKLEANGITPDRETPEAHITQTGVVDMELEAKPQKKPYIPITPTVHSGFSFSIIHLLSAVRVAMITPLPEDSLEDGKATAELNRAHEGDANGVLSDENLDVNKSHPAVQVKVPTLTVQEIVNRVKSNPMDPCILETQEPLQDLVRGVLKIFSSKTAPLGIKGWKTLVFYDKSTKSWSWIGPFSHNLTDEDVIVEVTSPEYWGLPHKSCVKLVDSFANWLKSGQETLQQIGSLPAPPVSLMQCNLDEKERFRDLRAQKSLNTISPNSDEVRAYFRREEVLRYSIPDRAFSYTAADGKKSIVAPLRRCGGKPTSKARDHFMLKRDRPPHVTILCLVRDAAARLPGSIGTRADVCTLIRDSQYIVEDVSDAQVNQVVSGALDRLHYERDPCVQFDGERKLWVYLHRDREEEDFEDDGTSSTKKWKRQKKDPADQSDQGAVTVAFHGTGDQSGFDLGSDLNVEPLAADDDKRTDQRTDLVCSDVRHNVEDSIDTSHGPKQGNTYEGDAMVWDALSLNPLQENKLICQENSTNEDFDDETFERERPAGLLSTSL</sequence>
<comment type="caution">
    <text evidence="5">The sequence shown here is derived from an EMBL/GenBank/DDBJ whole genome shotgun (WGS) entry which is preliminary data.</text>
</comment>
<keyword evidence="6" id="KW-1185">Reference proteome</keyword>
<evidence type="ECO:0000313" key="5">
    <source>
        <dbReference type="EMBL" id="KAF9665473.1"/>
    </source>
</evidence>
<evidence type="ECO:0000259" key="4">
    <source>
        <dbReference type="PROSITE" id="PS51916"/>
    </source>
</evidence>
<dbReference type="CDD" id="cd21865">
    <property type="entry name" value="DEUBAD_NFRKB"/>
    <property type="match status" value="1"/>
</dbReference>
<feature type="compositionally biased region" description="Basic residues" evidence="3">
    <location>
        <begin position="752"/>
        <end position="762"/>
    </location>
</feature>
<accession>A0A835J8H0</accession>
<reference evidence="5 6" key="1">
    <citation type="submission" date="2020-10" db="EMBL/GenBank/DDBJ databases">
        <title>Plant Genome Project.</title>
        <authorList>
            <person name="Zhang R.-G."/>
        </authorList>
    </citation>
    <scope>NUCLEOTIDE SEQUENCE [LARGE SCALE GENOMIC DNA]</scope>
    <source>
        <strain evidence="5">FAFU-HL-1</strain>
        <tissue evidence="5">Leaf</tissue>
    </source>
</reference>
<comment type="subcellular location">
    <subcellularLocation>
        <location evidence="1">Nucleus</location>
    </subcellularLocation>
</comment>
<feature type="compositionally biased region" description="Basic and acidic residues" evidence="3">
    <location>
        <begin position="567"/>
        <end position="577"/>
    </location>
</feature>
<dbReference type="Proteomes" id="UP000657918">
    <property type="component" value="Chromosome 16"/>
</dbReference>
<feature type="region of interest" description="Disordered" evidence="3">
    <location>
        <begin position="14"/>
        <end position="79"/>
    </location>
</feature>
<evidence type="ECO:0000313" key="6">
    <source>
        <dbReference type="Proteomes" id="UP000657918"/>
    </source>
</evidence>
<protein>
    <recommendedName>
        <fullName evidence="4">DEUBAD domain-containing protein</fullName>
    </recommendedName>
</protein>
<feature type="compositionally biased region" description="Acidic residues" evidence="3">
    <location>
        <begin position="1392"/>
        <end position="1401"/>
    </location>
</feature>
<dbReference type="PANTHER" id="PTHR13052:SF0">
    <property type="entry name" value="DNA-BINDING PROTEIN-LIKE"/>
    <property type="match status" value="1"/>
</dbReference>
<evidence type="ECO:0000256" key="1">
    <source>
        <dbReference type="ARBA" id="ARBA00004123"/>
    </source>
</evidence>
<gene>
    <name evidence="5" type="ORF">SADUNF_Sadunf16G0126400</name>
</gene>
<feature type="domain" description="DEUBAD" evidence="4">
    <location>
        <begin position="105"/>
        <end position="218"/>
    </location>
</feature>
<feature type="compositionally biased region" description="Basic and acidic residues" evidence="3">
    <location>
        <begin position="723"/>
        <end position="732"/>
    </location>
</feature>
<evidence type="ECO:0000256" key="3">
    <source>
        <dbReference type="SAM" id="MobiDB-lite"/>
    </source>
</evidence>